<dbReference type="PANTHER" id="PTHR43721:SF9">
    <property type="entry name" value="GTP-BINDING PROTEIN 1"/>
    <property type="match status" value="1"/>
</dbReference>
<dbReference type="InterPro" id="IPR035531">
    <property type="entry name" value="GTPBP1-like"/>
</dbReference>
<accession>A0A6A5BQB3</accession>
<reference evidence="6 7" key="1">
    <citation type="journal article" date="2019" name="Sci. Rep.">
        <title>Nanopore sequencing improves the draft genome of the human pathogenic amoeba Naegleria fowleri.</title>
        <authorList>
            <person name="Liechti N."/>
            <person name="Schurch N."/>
            <person name="Bruggmann R."/>
            <person name="Wittwer M."/>
        </authorList>
    </citation>
    <scope>NUCLEOTIDE SEQUENCE [LARGE SCALE GENOMIC DNA]</scope>
    <source>
        <strain evidence="6 7">ATCC 30894</strain>
    </source>
</reference>
<name>A0A6A5BQB3_NAEFO</name>
<dbReference type="VEuPathDB" id="AmoebaDB:NfTy_054350"/>
<evidence type="ECO:0000313" key="7">
    <source>
        <dbReference type="Proteomes" id="UP000444721"/>
    </source>
</evidence>
<evidence type="ECO:0000313" key="6">
    <source>
        <dbReference type="EMBL" id="KAF0979297.1"/>
    </source>
</evidence>
<dbReference type="GO" id="GO:0003924">
    <property type="term" value="F:GTPase activity"/>
    <property type="evidence" value="ECO:0007669"/>
    <property type="project" value="InterPro"/>
</dbReference>
<dbReference type="PANTHER" id="PTHR43721">
    <property type="entry name" value="ELONGATION FACTOR TU-RELATED"/>
    <property type="match status" value="1"/>
</dbReference>
<keyword evidence="3" id="KW-0342">GTP-binding</keyword>
<gene>
    <name evidence="6" type="ORF">FDP41_001640</name>
</gene>
<evidence type="ECO:0000256" key="2">
    <source>
        <dbReference type="ARBA" id="ARBA00022741"/>
    </source>
</evidence>
<sequence length="546" mass="61417">MDAPSSSASTTIPPSPPRRQINIEKDTELIEEKSLLSSHDMLEKEHDDGNIEYKWKLVGLSEDRFKHLVTQMKYRLSEGQGEAIYEIGINDDGYPLGLSEEEYRETLSNIEKMAAELQANVSIICEKQVTSEKDQKKSKKGSNEKNGSSGDAQTAEKRWVAEVLVRRFGEEEYLNVNIVVCGNVDSGKSTLIGVLTRGQLDNGRGLARSNVFIHKHELTTGRTSSISHQIMGFDAKGDIVNHSNLDHPTWKDIIEKSSKVCTFVDLAGHEKYLKTTVFGMTAGAPDYAVVCVGANMGVTKMTKEHIGLCLALKIPMFFCVTKVDICPENVLKQTVETIHKILKLPGVRKLPYHVKNEDDVVTCAKNLASDRISPIFFLSSVTGENLNLLHKFLNLLPIRKDWESLIDKPAQYIIDQTFFVSGVGTVDNMQALLSKKKKKERRSGIRKGMVLVDEEDPKASWEFEADILVLYHSTTIKENYQPVVHCNCVRQTAKIIKMDVESLRTGEKAKVKFRFMFRPEYLRVGERLIFREGTTKGLGVISQVFK</sequence>
<dbReference type="SUPFAM" id="SSF52540">
    <property type="entry name" value="P-loop containing nucleoside triphosphate hydrolases"/>
    <property type="match status" value="1"/>
</dbReference>
<dbReference type="InterPro" id="IPR027417">
    <property type="entry name" value="P-loop_NTPase"/>
</dbReference>
<dbReference type="AlphaFoldDB" id="A0A6A5BQB3"/>
<dbReference type="InterPro" id="IPR009001">
    <property type="entry name" value="Transl_elong_EF1A/Init_IF2_C"/>
</dbReference>
<evidence type="ECO:0000256" key="1">
    <source>
        <dbReference type="ARBA" id="ARBA00007249"/>
    </source>
</evidence>
<feature type="region of interest" description="Disordered" evidence="4">
    <location>
        <begin position="1"/>
        <end position="23"/>
    </location>
</feature>
<dbReference type="VEuPathDB" id="AmoebaDB:NF0118870"/>
<dbReference type="CDD" id="cd03708">
    <property type="entry name" value="GTPBP_III"/>
    <property type="match status" value="1"/>
</dbReference>
<dbReference type="GO" id="GO:0005525">
    <property type="term" value="F:GTP binding"/>
    <property type="evidence" value="ECO:0007669"/>
    <property type="project" value="UniProtKB-KW"/>
</dbReference>
<keyword evidence="7" id="KW-1185">Reference proteome</keyword>
<dbReference type="SUPFAM" id="SSF50465">
    <property type="entry name" value="EF-Tu/eEF-1alpha/eIF2-gamma C-terminal domain"/>
    <property type="match status" value="1"/>
</dbReference>
<evidence type="ECO:0000259" key="5">
    <source>
        <dbReference type="PROSITE" id="PS51722"/>
    </source>
</evidence>
<keyword evidence="2" id="KW-0547">Nucleotide-binding</keyword>
<dbReference type="InterPro" id="IPR050055">
    <property type="entry name" value="EF-Tu_GTPase"/>
</dbReference>
<feature type="domain" description="Tr-type G" evidence="5">
    <location>
        <begin position="173"/>
        <end position="405"/>
    </location>
</feature>
<dbReference type="Gene3D" id="3.40.50.300">
    <property type="entry name" value="P-loop containing nucleotide triphosphate hydrolases"/>
    <property type="match status" value="1"/>
</dbReference>
<dbReference type="VEuPathDB" id="AmoebaDB:FDP41_001640"/>
<dbReference type="CDD" id="cd04165">
    <property type="entry name" value="GTPBP1_like"/>
    <property type="match status" value="1"/>
</dbReference>
<comment type="caution">
    <text evidence="6">The sequence shown here is derived from an EMBL/GenBank/DDBJ whole genome shotgun (WGS) entry which is preliminary data.</text>
</comment>
<dbReference type="PROSITE" id="PS51722">
    <property type="entry name" value="G_TR_2"/>
    <property type="match status" value="1"/>
</dbReference>
<dbReference type="RefSeq" id="XP_044564010.1">
    <property type="nucleotide sequence ID" value="XM_044704747.1"/>
</dbReference>
<dbReference type="EMBL" id="VFQX01000027">
    <property type="protein sequence ID" value="KAF0979297.1"/>
    <property type="molecule type" value="Genomic_DNA"/>
</dbReference>
<protein>
    <recommendedName>
        <fullName evidence="5">Tr-type G domain-containing protein</fullName>
    </recommendedName>
</protein>
<feature type="region of interest" description="Disordered" evidence="4">
    <location>
        <begin position="132"/>
        <end position="153"/>
    </location>
</feature>
<evidence type="ECO:0000256" key="4">
    <source>
        <dbReference type="SAM" id="MobiDB-lite"/>
    </source>
</evidence>
<dbReference type="OrthoDB" id="248233at2759"/>
<dbReference type="FunFam" id="2.40.30.10:FF:000084">
    <property type="entry name" value="GTP-binding elongation factor Tu family"/>
    <property type="match status" value="1"/>
</dbReference>
<dbReference type="FunFam" id="3.40.50.300:FF:000091">
    <property type="entry name" value="Probable GTP-binding protein 1"/>
    <property type="match status" value="1"/>
</dbReference>
<dbReference type="InterPro" id="IPR000795">
    <property type="entry name" value="T_Tr_GTP-bd_dom"/>
</dbReference>
<evidence type="ECO:0000256" key="3">
    <source>
        <dbReference type="ARBA" id="ARBA00023134"/>
    </source>
</evidence>
<dbReference type="GeneID" id="68108858"/>
<comment type="similarity">
    <text evidence="1">Belongs to the TRAFAC class translation factor GTPase superfamily. Classic translation factor GTPase family. EF-Tu/EF-1A subfamily.</text>
</comment>
<dbReference type="Pfam" id="PF00009">
    <property type="entry name" value="GTP_EFTU"/>
    <property type="match status" value="1"/>
</dbReference>
<proteinExistence type="inferred from homology"/>
<dbReference type="GO" id="GO:0003746">
    <property type="term" value="F:translation elongation factor activity"/>
    <property type="evidence" value="ECO:0007669"/>
    <property type="project" value="TreeGrafter"/>
</dbReference>
<dbReference type="Proteomes" id="UP000444721">
    <property type="component" value="Unassembled WGS sequence"/>
</dbReference>
<feature type="compositionally biased region" description="Low complexity" evidence="4">
    <location>
        <begin position="1"/>
        <end position="12"/>
    </location>
</feature>
<dbReference type="OMA" id="SGMCREG"/>
<organism evidence="6 7">
    <name type="scientific">Naegleria fowleri</name>
    <name type="common">Brain eating amoeba</name>
    <dbReference type="NCBI Taxonomy" id="5763"/>
    <lineage>
        <taxon>Eukaryota</taxon>
        <taxon>Discoba</taxon>
        <taxon>Heterolobosea</taxon>
        <taxon>Tetramitia</taxon>
        <taxon>Eutetramitia</taxon>
        <taxon>Vahlkampfiidae</taxon>
        <taxon>Naegleria</taxon>
    </lineage>
</organism>
<dbReference type="Gene3D" id="2.40.30.10">
    <property type="entry name" value="Translation factors"/>
    <property type="match status" value="1"/>
</dbReference>